<dbReference type="Pfam" id="PF00563">
    <property type="entry name" value="EAL"/>
    <property type="match status" value="1"/>
</dbReference>
<reference evidence="2 3" key="1">
    <citation type="submission" date="2016-10" db="EMBL/GenBank/DDBJ databases">
        <authorList>
            <person name="de Groot N.N."/>
        </authorList>
    </citation>
    <scope>NUCLEOTIDE SEQUENCE [LARGE SCALE GENOMIC DNA]</scope>
    <source>
        <strain evidence="2 3">DSM 25294</strain>
    </source>
</reference>
<keyword evidence="3" id="KW-1185">Reference proteome</keyword>
<evidence type="ECO:0000313" key="2">
    <source>
        <dbReference type="EMBL" id="SDK04181.1"/>
    </source>
</evidence>
<dbReference type="CDD" id="cd01948">
    <property type="entry name" value="EAL"/>
    <property type="match status" value="1"/>
</dbReference>
<dbReference type="PANTHER" id="PTHR33121">
    <property type="entry name" value="CYCLIC DI-GMP PHOSPHODIESTERASE PDEF"/>
    <property type="match status" value="1"/>
</dbReference>
<dbReference type="InterPro" id="IPR050706">
    <property type="entry name" value="Cyclic-di-GMP_PDE-like"/>
</dbReference>
<dbReference type="InterPro" id="IPR035919">
    <property type="entry name" value="EAL_sf"/>
</dbReference>
<dbReference type="InterPro" id="IPR001633">
    <property type="entry name" value="EAL_dom"/>
</dbReference>
<dbReference type="PROSITE" id="PS50883">
    <property type="entry name" value="EAL"/>
    <property type="match status" value="1"/>
</dbReference>
<gene>
    <name evidence="2" type="ORF">SAMN04488026_102965</name>
</gene>
<proteinExistence type="predicted"/>
<dbReference type="SUPFAM" id="SSF141868">
    <property type="entry name" value="EAL domain-like"/>
    <property type="match status" value="1"/>
</dbReference>
<protein>
    <submittedName>
        <fullName evidence="2">EAL domain, c-di-GMP-specific phosphodiesterase class I (Or its enzymatically inactive variant)</fullName>
    </submittedName>
</protein>
<dbReference type="Proteomes" id="UP000199382">
    <property type="component" value="Unassembled WGS sequence"/>
</dbReference>
<evidence type="ECO:0000259" key="1">
    <source>
        <dbReference type="PROSITE" id="PS50883"/>
    </source>
</evidence>
<dbReference type="GO" id="GO:0071111">
    <property type="term" value="F:cyclic-guanylate-specific phosphodiesterase activity"/>
    <property type="evidence" value="ECO:0007669"/>
    <property type="project" value="InterPro"/>
</dbReference>
<dbReference type="EMBL" id="FNEK01000029">
    <property type="protein sequence ID" value="SDK04181.1"/>
    <property type="molecule type" value="Genomic_DNA"/>
</dbReference>
<sequence>MEIHEAIDADQFVPFFQPQVSAADGRLVGAEVLLRWLHPARGLLLPGDFLQMAEQLRLVSDIDRIMMEKSHDALARWRAQGLIIPKISFNVSSGRMHDPGIVALARKMKSTDTQVTFELLESILVEEESDQFRMHLEMVREAGIEIEIDDFGSGHASIIGLTEIAPSALKIDKRLVDPVAPGSQSLSLVGAIVEIAETLGIETIAEGVENGEQAILLRDIGCSVLQGYHFARPLNEKQFFDYAYLPDRKSA</sequence>
<organism evidence="2 3">
    <name type="scientific">Aliiruegeria lutimaris</name>
    <dbReference type="NCBI Taxonomy" id="571298"/>
    <lineage>
        <taxon>Bacteria</taxon>
        <taxon>Pseudomonadati</taxon>
        <taxon>Pseudomonadota</taxon>
        <taxon>Alphaproteobacteria</taxon>
        <taxon>Rhodobacterales</taxon>
        <taxon>Roseobacteraceae</taxon>
        <taxon>Aliiruegeria</taxon>
    </lineage>
</organism>
<dbReference type="AlphaFoldDB" id="A0A1G8YN51"/>
<dbReference type="Gene3D" id="3.20.20.450">
    <property type="entry name" value="EAL domain"/>
    <property type="match status" value="1"/>
</dbReference>
<dbReference type="STRING" id="571298.SAMN04488026_102965"/>
<name>A0A1G8YN51_9RHOB</name>
<dbReference type="SMART" id="SM00052">
    <property type="entry name" value="EAL"/>
    <property type="match status" value="1"/>
</dbReference>
<feature type="domain" description="EAL" evidence="1">
    <location>
        <begin position="1"/>
        <end position="247"/>
    </location>
</feature>
<dbReference type="PANTHER" id="PTHR33121:SF70">
    <property type="entry name" value="SIGNALING PROTEIN YKOW"/>
    <property type="match status" value="1"/>
</dbReference>
<evidence type="ECO:0000313" key="3">
    <source>
        <dbReference type="Proteomes" id="UP000199382"/>
    </source>
</evidence>
<accession>A0A1G8YN51</accession>